<dbReference type="PANTHER" id="PTHR12286">
    <property type="entry name" value="SACCHAROPINE DEHYDROGENASE-LIKE OXIDOREDUCTASE"/>
    <property type="match status" value="1"/>
</dbReference>
<feature type="domain" description="Saccharopine dehydrogenase NADP binding" evidence="2">
    <location>
        <begin position="97"/>
        <end position="230"/>
    </location>
</feature>
<evidence type="ECO:0000256" key="1">
    <source>
        <dbReference type="ARBA" id="ARBA00038048"/>
    </source>
</evidence>
<dbReference type="PANTHER" id="PTHR12286:SF5">
    <property type="entry name" value="SACCHAROPINE DEHYDROGENASE-LIKE OXIDOREDUCTASE"/>
    <property type="match status" value="1"/>
</dbReference>
<protein>
    <recommendedName>
        <fullName evidence="2">Saccharopine dehydrogenase NADP binding domain-containing protein</fullName>
    </recommendedName>
</protein>
<name>A0ABQ6MEK3_9STRA</name>
<gene>
    <name evidence="3" type="ORF">TeGR_g1805</name>
</gene>
<keyword evidence="4" id="KW-1185">Reference proteome</keyword>
<dbReference type="Gene3D" id="3.40.50.720">
    <property type="entry name" value="NAD(P)-binding Rossmann-like Domain"/>
    <property type="match status" value="1"/>
</dbReference>
<dbReference type="InterPro" id="IPR036291">
    <property type="entry name" value="NAD(P)-bd_dom_sf"/>
</dbReference>
<sequence>MSSPPPALSALKLSYADLVSPTFLASRGKRPAPPTGWGGALATMALVPPLLLALSPLIAFSQLAARLRPAPAPARSLLPAVGSLPPVIPHADREWDVVILGATGFTGDLALQYIMREYAGKGMKVAVAGRNGGKLQSKLLSAAEKSGCPDEFRDAIGRIVVDTGDGEQLAAMAKSARVVMSTVGPFAVYGSGVVEACAVAGTHYCDITGETQWVRENVLLLSGTAEKTGAKLVSLCGHDSIPWDLSTVMLAKSMPAGEELESVAFADEIKSAPSGGTVATLIDAIEGKTSRDMSAAAKFKGDPMNYGASDKKTRSVLPFNPFAPKESPLDGGKLGFFVMSAVNGDTVKRSVAGPSVKQQQQGFLRVTGEATGSKGTKVRSAFYFDVDPGYKDTSRMLAESAITLLEGGADGVGGGVYTPGAAMPDMLLERLCKTGSAWAVEVEAPGARNKL</sequence>
<comment type="caution">
    <text evidence="3">The sequence shown here is derived from an EMBL/GenBank/DDBJ whole genome shotgun (WGS) entry which is preliminary data.</text>
</comment>
<accession>A0ABQ6MEK3</accession>
<dbReference type="Proteomes" id="UP001165060">
    <property type="component" value="Unassembled WGS sequence"/>
</dbReference>
<dbReference type="EMBL" id="BRYB01000176">
    <property type="protein sequence ID" value="GMI24620.1"/>
    <property type="molecule type" value="Genomic_DNA"/>
</dbReference>
<evidence type="ECO:0000313" key="4">
    <source>
        <dbReference type="Proteomes" id="UP001165060"/>
    </source>
</evidence>
<reference evidence="3 4" key="1">
    <citation type="journal article" date="2023" name="Commun. Biol.">
        <title>Genome analysis of Parmales, the sister group of diatoms, reveals the evolutionary specialization of diatoms from phago-mixotrophs to photoautotrophs.</title>
        <authorList>
            <person name="Ban H."/>
            <person name="Sato S."/>
            <person name="Yoshikawa S."/>
            <person name="Yamada K."/>
            <person name="Nakamura Y."/>
            <person name="Ichinomiya M."/>
            <person name="Sato N."/>
            <person name="Blanc-Mathieu R."/>
            <person name="Endo H."/>
            <person name="Kuwata A."/>
            <person name="Ogata H."/>
        </authorList>
    </citation>
    <scope>NUCLEOTIDE SEQUENCE [LARGE SCALE GENOMIC DNA]</scope>
</reference>
<evidence type="ECO:0000313" key="3">
    <source>
        <dbReference type="EMBL" id="GMI24620.1"/>
    </source>
</evidence>
<comment type="similarity">
    <text evidence="1">Belongs to the saccharopine dehydrogenase family.</text>
</comment>
<dbReference type="InterPro" id="IPR005097">
    <property type="entry name" value="Sacchrp_dh_NADP-bd"/>
</dbReference>
<evidence type="ECO:0000259" key="2">
    <source>
        <dbReference type="Pfam" id="PF03435"/>
    </source>
</evidence>
<dbReference type="SUPFAM" id="SSF51735">
    <property type="entry name" value="NAD(P)-binding Rossmann-fold domains"/>
    <property type="match status" value="1"/>
</dbReference>
<dbReference type="InterPro" id="IPR051276">
    <property type="entry name" value="Saccharopine_DH-like_oxidrdct"/>
</dbReference>
<dbReference type="Pfam" id="PF03435">
    <property type="entry name" value="Sacchrp_dh_NADP"/>
    <property type="match status" value="1"/>
</dbReference>
<proteinExistence type="inferred from homology"/>
<organism evidence="3 4">
    <name type="scientific">Tetraparma gracilis</name>
    <dbReference type="NCBI Taxonomy" id="2962635"/>
    <lineage>
        <taxon>Eukaryota</taxon>
        <taxon>Sar</taxon>
        <taxon>Stramenopiles</taxon>
        <taxon>Ochrophyta</taxon>
        <taxon>Bolidophyceae</taxon>
        <taxon>Parmales</taxon>
        <taxon>Triparmaceae</taxon>
        <taxon>Tetraparma</taxon>
    </lineage>
</organism>